<dbReference type="InterPro" id="IPR036388">
    <property type="entry name" value="WH-like_DNA-bd_sf"/>
</dbReference>
<reference evidence="1 2" key="1">
    <citation type="journal article" date="2016" name="Nat. Commun.">
        <title>Thousands of microbial genomes shed light on interconnected biogeochemical processes in an aquifer system.</title>
        <authorList>
            <person name="Anantharaman K."/>
            <person name="Brown C.T."/>
            <person name="Hug L.A."/>
            <person name="Sharon I."/>
            <person name="Castelle C.J."/>
            <person name="Probst A.J."/>
            <person name="Thomas B.C."/>
            <person name="Singh A."/>
            <person name="Wilkins M.J."/>
            <person name="Karaoz U."/>
            <person name="Brodie E.L."/>
            <person name="Williams K.H."/>
            <person name="Hubbard S.S."/>
            <person name="Banfield J.F."/>
        </authorList>
    </citation>
    <scope>NUCLEOTIDE SEQUENCE [LARGE SCALE GENOMIC DNA]</scope>
</reference>
<sequence length="242" mass="28433">MPIDVKKNQKKYVIDLRKKGLSYSEIGKELAIPKSTISLWLKKVKLTDAQRQRLSERRVVAARANSKKRKISLAHKIEVLKNASAKNIQQISKREFWLMGIMLYWREQLANKNKNDLYTGVQFTSGDPHLIKFFLRWLQEVGRLKKGEILFDIFTDSTDQTIQLKNKAYWSRISGFDKKAFARVYIQKRIKHQDSMSNRKKRVRRKKIIYGLLRIRVRASSMLARQIAGWVSGIQNFYWGSG</sequence>
<gene>
    <name evidence="1" type="ORF">A3A33_02295</name>
</gene>
<evidence type="ECO:0000313" key="1">
    <source>
        <dbReference type="EMBL" id="OGN28162.1"/>
    </source>
</evidence>
<protein>
    <submittedName>
        <fullName evidence="1">Uncharacterized protein</fullName>
    </submittedName>
</protein>
<dbReference type="Proteomes" id="UP000179047">
    <property type="component" value="Unassembled WGS sequence"/>
</dbReference>
<name>A0A1F8GRW3_9BACT</name>
<organism evidence="1 2">
    <name type="scientific">Candidatus Yanofskybacteria bacterium RIFCSPLOWO2_01_FULL_49_25</name>
    <dbReference type="NCBI Taxonomy" id="1802701"/>
    <lineage>
        <taxon>Bacteria</taxon>
        <taxon>Candidatus Yanofskyibacteriota</taxon>
    </lineage>
</organism>
<dbReference type="STRING" id="1802701.A3A33_02295"/>
<evidence type="ECO:0000313" key="2">
    <source>
        <dbReference type="Proteomes" id="UP000179047"/>
    </source>
</evidence>
<dbReference type="EMBL" id="MGKP01000023">
    <property type="protein sequence ID" value="OGN28162.1"/>
    <property type="molecule type" value="Genomic_DNA"/>
</dbReference>
<dbReference type="Gene3D" id="1.10.10.10">
    <property type="entry name" value="Winged helix-like DNA-binding domain superfamily/Winged helix DNA-binding domain"/>
    <property type="match status" value="1"/>
</dbReference>
<comment type="caution">
    <text evidence="1">The sequence shown here is derived from an EMBL/GenBank/DDBJ whole genome shotgun (WGS) entry which is preliminary data.</text>
</comment>
<dbReference type="AlphaFoldDB" id="A0A1F8GRW3"/>
<proteinExistence type="predicted"/>
<accession>A0A1F8GRW3</accession>